<reference evidence="1 2" key="1">
    <citation type="submission" date="2019-08" db="EMBL/GenBank/DDBJ databases">
        <authorList>
            <person name="Liang Q."/>
        </authorList>
    </citation>
    <scope>NUCLEOTIDE SEQUENCE [LARGE SCALE GENOMIC DNA]</scope>
    <source>
        <strain evidence="1 2">V1718</strain>
    </source>
</reference>
<gene>
    <name evidence="1" type="ORF">FRD01_12855</name>
</gene>
<evidence type="ECO:0000313" key="1">
    <source>
        <dbReference type="EMBL" id="QED28104.1"/>
    </source>
</evidence>
<dbReference type="EMBL" id="CP042467">
    <property type="protein sequence ID" value="QED28104.1"/>
    <property type="molecule type" value="Genomic_DNA"/>
</dbReference>
<sequence length="191" mass="21358">MATPIWEGFNMKFVFVLIFCLIPLYSSAQKVPSGNVPSVPSVNQDSEVLLRLRAIHEAPNYKDLEAVSPDARRVVEDVVQDGEGFVRDRAISALATWGDDAAWQSLAPLFISTSTPEMTRHHLLLVLAQNFGDRSLGLVQAWLESTDQDKRVSAAQALAQIQTERAQTLRDQWGNKTSDPEVLRWLSRSVR</sequence>
<proteinExistence type="predicted"/>
<dbReference type="RefSeq" id="WP_146960232.1">
    <property type="nucleotide sequence ID" value="NZ_CP042467.1"/>
</dbReference>
<name>A0A5B8XRE3_9DELT</name>
<dbReference type="AlphaFoldDB" id="A0A5B8XRE3"/>
<dbReference type="Gene3D" id="1.25.10.10">
    <property type="entry name" value="Leucine-rich Repeat Variant"/>
    <property type="match status" value="1"/>
</dbReference>
<dbReference type="Proteomes" id="UP000321595">
    <property type="component" value="Chromosome"/>
</dbReference>
<dbReference type="KEGG" id="bbae:FRD01_12855"/>
<dbReference type="SUPFAM" id="SSF48371">
    <property type="entry name" value="ARM repeat"/>
    <property type="match status" value="1"/>
</dbReference>
<organism evidence="1 2">
    <name type="scientific">Microvenator marinus</name>
    <dbReference type="NCBI Taxonomy" id="2600177"/>
    <lineage>
        <taxon>Bacteria</taxon>
        <taxon>Deltaproteobacteria</taxon>
        <taxon>Bradymonadales</taxon>
        <taxon>Microvenatoraceae</taxon>
        <taxon>Microvenator</taxon>
    </lineage>
</organism>
<dbReference type="InterPro" id="IPR011989">
    <property type="entry name" value="ARM-like"/>
</dbReference>
<accession>A0A5B8XRE3</accession>
<dbReference type="InterPro" id="IPR016024">
    <property type="entry name" value="ARM-type_fold"/>
</dbReference>
<evidence type="ECO:0008006" key="3">
    <source>
        <dbReference type="Google" id="ProtNLM"/>
    </source>
</evidence>
<protein>
    <recommendedName>
        <fullName evidence="3">HEAT repeat domain-containing protein</fullName>
    </recommendedName>
</protein>
<evidence type="ECO:0000313" key="2">
    <source>
        <dbReference type="Proteomes" id="UP000321595"/>
    </source>
</evidence>
<keyword evidence="2" id="KW-1185">Reference proteome</keyword>